<dbReference type="InParanoid" id="A0A067NAP5"/>
<protein>
    <submittedName>
        <fullName evidence="1">Uncharacterized protein</fullName>
    </submittedName>
</protein>
<dbReference type="VEuPathDB" id="FungiDB:PLEOSDRAFT_1108026"/>
<dbReference type="HOGENOM" id="CLU_1235474_0_0_1"/>
<dbReference type="Proteomes" id="UP000027073">
    <property type="component" value="Unassembled WGS sequence"/>
</dbReference>
<name>A0A067NAP5_PLEO1</name>
<proteinExistence type="predicted"/>
<gene>
    <name evidence="1" type="ORF">PLEOSDRAFT_1108026</name>
</gene>
<evidence type="ECO:0000313" key="1">
    <source>
        <dbReference type="EMBL" id="KDQ25123.1"/>
    </source>
</evidence>
<reference evidence="2" key="1">
    <citation type="journal article" date="2014" name="Proc. Natl. Acad. Sci. U.S.A.">
        <title>Extensive sampling of basidiomycete genomes demonstrates inadequacy of the white-rot/brown-rot paradigm for wood decay fungi.</title>
        <authorList>
            <person name="Riley R."/>
            <person name="Salamov A.A."/>
            <person name="Brown D.W."/>
            <person name="Nagy L.G."/>
            <person name="Floudas D."/>
            <person name="Held B.W."/>
            <person name="Levasseur A."/>
            <person name="Lombard V."/>
            <person name="Morin E."/>
            <person name="Otillar R."/>
            <person name="Lindquist E.A."/>
            <person name="Sun H."/>
            <person name="LaButti K.M."/>
            <person name="Schmutz J."/>
            <person name="Jabbour D."/>
            <person name="Luo H."/>
            <person name="Baker S.E."/>
            <person name="Pisabarro A.G."/>
            <person name="Walton J.D."/>
            <person name="Blanchette R.A."/>
            <person name="Henrissat B."/>
            <person name="Martin F."/>
            <person name="Cullen D."/>
            <person name="Hibbett D.S."/>
            <person name="Grigoriev I.V."/>
        </authorList>
    </citation>
    <scope>NUCLEOTIDE SEQUENCE [LARGE SCALE GENOMIC DNA]</scope>
    <source>
        <strain evidence="2">PC15</strain>
    </source>
</reference>
<organism evidence="1 2">
    <name type="scientific">Pleurotus ostreatus (strain PC15)</name>
    <name type="common">Oyster mushroom</name>
    <dbReference type="NCBI Taxonomy" id="1137138"/>
    <lineage>
        <taxon>Eukaryota</taxon>
        <taxon>Fungi</taxon>
        <taxon>Dikarya</taxon>
        <taxon>Basidiomycota</taxon>
        <taxon>Agaricomycotina</taxon>
        <taxon>Agaricomycetes</taxon>
        <taxon>Agaricomycetidae</taxon>
        <taxon>Agaricales</taxon>
        <taxon>Pleurotineae</taxon>
        <taxon>Pleurotaceae</taxon>
        <taxon>Pleurotus</taxon>
    </lineage>
</organism>
<evidence type="ECO:0000313" key="2">
    <source>
        <dbReference type="Proteomes" id="UP000027073"/>
    </source>
</evidence>
<dbReference type="EMBL" id="KL198011">
    <property type="protein sequence ID" value="KDQ25123.1"/>
    <property type="molecule type" value="Genomic_DNA"/>
</dbReference>
<sequence>MATLYNTGSEIPPARKGLEGTDYIGLYPTANTRIEVIPTHYLIIRKYDSTRYSPQSLHNREHICGLQSTWTESQCNGIRGESGSTVDTHFSQSRRHASLFWNLHRTTRVVPSLASRVHVTSSLATSKHPNPPPQFLEGIRDCALLLARNADHPHTQQARVLEAPAFGSVRVAQAEEEPSDAALVLEVEALEFREQHREIKLVVITREDGWRGNERLSESMISDA</sequence>
<dbReference type="AlphaFoldDB" id="A0A067NAP5"/>
<accession>A0A067NAP5</accession>